<proteinExistence type="predicted"/>
<sequence length="92" mass="10497">MVFGAIIDWTIYRTLDLTVGTLWWVASNTGYSIYNASCYLIGSKGSNSPDQTKKTNDDLVLLKEQNMLLKEQNELLRKRNMSSDNKSKESPF</sequence>
<reference evidence="1" key="1">
    <citation type="journal article" date="2020" name="Nature">
        <title>Giant virus diversity and host interactions through global metagenomics.</title>
        <authorList>
            <person name="Schulz F."/>
            <person name="Roux S."/>
            <person name="Paez-Espino D."/>
            <person name="Jungbluth S."/>
            <person name="Walsh D.A."/>
            <person name="Denef V.J."/>
            <person name="McMahon K.D."/>
            <person name="Konstantinidis K.T."/>
            <person name="Eloe-Fadrosh E.A."/>
            <person name="Kyrpides N.C."/>
            <person name="Woyke T."/>
        </authorList>
    </citation>
    <scope>NUCLEOTIDE SEQUENCE</scope>
    <source>
        <strain evidence="1">GVMAG-M-3300023179-150</strain>
    </source>
</reference>
<accession>A0A6C0E7L4</accession>
<dbReference type="AlphaFoldDB" id="A0A6C0E7L4"/>
<organism evidence="1">
    <name type="scientific">viral metagenome</name>
    <dbReference type="NCBI Taxonomy" id="1070528"/>
    <lineage>
        <taxon>unclassified sequences</taxon>
        <taxon>metagenomes</taxon>
        <taxon>organismal metagenomes</taxon>
    </lineage>
</organism>
<dbReference type="EMBL" id="MN739757">
    <property type="protein sequence ID" value="QHT25167.1"/>
    <property type="molecule type" value="Genomic_DNA"/>
</dbReference>
<evidence type="ECO:0000313" key="1">
    <source>
        <dbReference type="EMBL" id="QHT25167.1"/>
    </source>
</evidence>
<protein>
    <submittedName>
        <fullName evidence="1">Uncharacterized protein</fullName>
    </submittedName>
</protein>
<name>A0A6C0E7L4_9ZZZZ</name>